<feature type="compositionally biased region" description="Polar residues" evidence="1">
    <location>
        <begin position="504"/>
        <end position="516"/>
    </location>
</feature>
<dbReference type="InParanoid" id="A0A218ZE57"/>
<evidence type="ECO:0000256" key="1">
    <source>
        <dbReference type="SAM" id="MobiDB-lite"/>
    </source>
</evidence>
<feature type="compositionally biased region" description="Polar residues" evidence="1">
    <location>
        <begin position="480"/>
        <end position="492"/>
    </location>
</feature>
<dbReference type="OrthoDB" id="436496at2759"/>
<protein>
    <submittedName>
        <fullName evidence="2">Uncharacterized protein</fullName>
    </submittedName>
</protein>
<name>A0A218ZE57_9HELO</name>
<feature type="compositionally biased region" description="Basic and acidic residues" evidence="1">
    <location>
        <begin position="311"/>
        <end position="325"/>
    </location>
</feature>
<comment type="caution">
    <text evidence="2">The sequence shown here is derived from an EMBL/GenBank/DDBJ whole genome shotgun (WGS) entry which is preliminary data.</text>
</comment>
<feature type="region of interest" description="Disordered" evidence="1">
    <location>
        <begin position="601"/>
        <end position="623"/>
    </location>
</feature>
<proteinExistence type="predicted"/>
<organism evidence="2 3">
    <name type="scientific">Diplocarpon coronariae</name>
    <dbReference type="NCBI Taxonomy" id="2795749"/>
    <lineage>
        <taxon>Eukaryota</taxon>
        <taxon>Fungi</taxon>
        <taxon>Dikarya</taxon>
        <taxon>Ascomycota</taxon>
        <taxon>Pezizomycotina</taxon>
        <taxon>Leotiomycetes</taxon>
        <taxon>Helotiales</taxon>
        <taxon>Drepanopezizaceae</taxon>
        <taxon>Diplocarpon</taxon>
    </lineage>
</organism>
<feature type="region of interest" description="Disordered" evidence="1">
    <location>
        <begin position="355"/>
        <end position="380"/>
    </location>
</feature>
<sequence>MPTHRGIEISIVSQVQLKTHPEFPHPESSQFTYRSPDPCRGPPKAYDWTPPSASSDSKADRLLGRQSVVSVYIPSMPATRFWIRYNIVEAAALHSEWFYFKLFMNGRHITSWGTNANTRPSGQVMRGLFEPSDRWNYKHEGIVFKNMGTEARIFIFGHEDEERSAASDGGLIEIMVFRARGRKRRLPKPTDFKNQEGYGLVMPSGGLLERPQDAKFYDWHLKDPKENPFVTFKFHYRSWDSLTNLQLIPENHPRTLISSPSDYFLTAVAPDLQTEFEEDVENERQKEEQLKPSLSSAIVGDPWLTSVFDDSPERPTNRRDKKRSDFGVPLVRGSPEPSMSKFSVAVIDKLISPKQSPPWLGRPLPEIPSRDSSSTSLRRHLRKYSVASVSHSRTSSGMSHAPSIAPSLLQELDRDSLSPEPPILGVAELVDVYSPNPHHPSPSLSPSDFPPVPSASPFKGSPLPSASSKSSKRRGIASPPVTSLFSMQNVNVRRSRLSPGTRLSKPSTSSQNQSLTPDSPCPAPSGPPKQTFSTLSLFSGDASPDAEQSSFSGQTTSLSLSESEWMCRTPSPVKTLPRFSSLHKMWSPGLQNRKSREISDDFEENANQKEVSRGGPMGTGRADTDIRALEKRAMYGYDRVRASDSDYGLALSCEESDEVGEGSRMSGNWI</sequence>
<evidence type="ECO:0000313" key="2">
    <source>
        <dbReference type="EMBL" id="OWP06034.1"/>
    </source>
</evidence>
<accession>A0A218ZE57</accession>
<dbReference type="AlphaFoldDB" id="A0A218ZE57"/>
<feature type="region of interest" description="Disordered" evidence="1">
    <location>
        <begin position="437"/>
        <end position="567"/>
    </location>
</feature>
<feature type="region of interest" description="Disordered" evidence="1">
    <location>
        <begin position="305"/>
        <end position="332"/>
    </location>
</feature>
<feature type="compositionally biased region" description="Low complexity" evidence="1">
    <location>
        <begin position="460"/>
        <end position="469"/>
    </location>
</feature>
<evidence type="ECO:0000313" key="3">
    <source>
        <dbReference type="Proteomes" id="UP000242519"/>
    </source>
</evidence>
<dbReference type="Proteomes" id="UP000242519">
    <property type="component" value="Unassembled WGS sequence"/>
</dbReference>
<feature type="compositionally biased region" description="Polar residues" evidence="1">
    <location>
        <begin position="546"/>
        <end position="562"/>
    </location>
</feature>
<reference evidence="2 3" key="1">
    <citation type="submission" date="2017-04" db="EMBL/GenBank/DDBJ databases">
        <title>Draft genome sequence of Marssonina coronaria NL1: causal agent of apple blotch.</title>
        <authorList>
            <person name="Cheng Q."/>
        </authorList>
    </citation>
    <scope>NUCLEOTIDE SEQUENCE [LARGE SCALE GENOMIC DNA]</scope>
    <source>
        <strain evidence="2 3">NL1</strain>
    </source>
</reference>
<feature type="region of interest" description="Disordered" evidence="1">
    <location>
        <begin position="23"/>
        <end position="59"/>
    </location>
</feature>
<keyword evidence="3" id="KW-1185">Reference proteome</keyword>
<gene>
    <name evidence="2" type="ORF">B2J93_1791</name>
</gene>
<dbReference type="STRING" id="503106.A0A218ZE57"/>
<dbReference type="EMBL" id="MZNU01000058">
    <property type="protein sequence ID" value="OWP06034.1"/>
    <property type="molecule type" value="Genomic_DNA"/>
</dbReference>